<evidence type="ECO:0000313" key="1">
    <source>
        <dbReference type="EMBL" id="MEA9358044.1"/>
    </source>
</evidence>
<dbReference type="Proteomes" id="UP001302274">
    <property type="component" value="Unassembled WGS sequence"/>
</dbReference>
<dbReference type="PROSITE" id="PS51257">
    <property type="entry name" value="PROKAR_LIPOPROTEIN"/>
    <property type="match status" value="1"/>
</dbReference>
<evidence type="ECO:0008006" key="3">
    <source>
        <dbReference type="Google" id="ProtNLM"/>
    </source>
</evidence>
<gene>
    <name evidence="1" type="ORF">SHI21_17560</name>
</gene>
<sequence>MKTLPLIILVLILTACSKNESGPAASSLAVEQNEQKTENNAGILNAELELKKQATLLVQGIGSDENLLQSFNQYLSSATLKSYTQANASNLRAELFAIFNGRISMYLNMLNASLEGKRSTIVLEIDDNDPSSALNALQTLYNSLGTRKNRTQLSLAEQYLIFDITIYLKKKFATQNQEMIPTATIVKFLKEQIQANKENPQDAFFAYQVANEILDSSDGLYTVFYQILSQIKINENSNLNEVELFKKLSMYALEKNLTDFIQDKEDISNYFGNISFIASNKIEKLQKLGFDQRLGYFETLDYAFKAFNGYLGKVASDYSLSIQETAAIQDKFITTTYFDLINSLNNNTDTYTRLFQESCLNFKSKELDLIIKTYTLRVDRTQKIPCISFLKDKISNKKFDYITTLNSLMDAEVNELHIVKREDLKQYFSLYNKYVLTNLILNIVSEHGFQDQNDDQASKNKRHEYVYNMYEASKNNLKDLLVLREITEVSDLNSLTPTTKDSRKIIYLPAGIYTGNLHTDSELILHPLVVISSTEKELQLEVNSISGGRIDSNYNFINSLLVLNKELNQNVSRGSNPIQQGRTQVLTGYKTVRVRCREGGGGKTGNDGNHECAAPESIPVYTVSRRVTPAIAPSQAYPGLTGPGAASIKLVIRSRTIIETPVFSMGLKGYRGNQGINAPTCNSSNEYQVYSGIDYAVSCDGDRCPAVANQYDSILSKFHSYAGISGNGGQGGPGGNITIIGKSDSSYPALSLGGPGGVPGESALCTYPGQPNLIGSNGSLGLNGSVEIIK</sequence>
<name>A0ABU5VY90_9BACT</name>
<dbReference type="RefSeq" id="WP_323578287.1">
    <property type="nucleotide sequence ID" value="NZ_JAYGJQ010000002.1"/>
</dbReference>
<organism evidence="1 2">
    <name type="scientific">Bacteriovorax antarcticus</name>
    <dbReference type="NCBI Taxonomy" id="3088717"/>
    <lineage>
        <taxon>Bacteria</taxon>
        <taxon>Pseudomonadati</taxon>
        <taxon>Bdellovibrionota</taxon>
        <taxon>Bacteriovoracia</taxon>
        <taxon>Bacteriovoracales</taxon>
        <taxon>Bacteriovoracaceae</taxon>
        <taxon>Bacteriovorax</taxon>
    </lineage>
</organism>
<evidence type="ECO:0000313" key="2">
    <source>
        <dbReference type="Proteomes" id="UP001302274"/>
    </source>
</evidence>
<dbReference type="EMBL" id="JAYGJQ010000002">
    <property type="protein sequence ID" value="MEA9358044.1"/>
    <property type="molecule type" value="Genomic_DNA"/>
</dbReference>
<keyword evidence="2" id="KW-1185">Reference proteome</keyword>
<accession>A0ABU5VY90</accession>
<protein>
    <recommendedName>
        <fullName evidence="3">Lipoprotein</fullName>
    </recommendedName>
</protein>
<reference evidence="1 2" key="1">
    <citation type="submission" date="2023-11" db="EMBL/GenBank/DDBJ databases">
        <title>A Novel Polar Bacteriovorax (B. antarcticus) Isolated from the Biocrust in Antarctica.</title>
        <authorList>
            <person name="Mun W."/>
            <person name="Choi S.Y."/>
            <person name="Mitchell R.J."/>
        </authorList>
    </citation>
    <scope>NUCLEOTIDE SEQUENCE [LARGE SCALE GENOMIC DNA]</scope>
    <source>
        <strain evidence="1 2">PP10</strain>
    </source>
</reference>
<proteinExistence type="predicted"/>
<comment type="caution">
    <text evidence="1">The sequence shown here is derived from an EMBL/GenBank/DDBJ whole genome shotgun (WGS) entry which is preliminary data.</text>
</comment>